<protein>
    <recommendedName>
        <fullName evidence="3">DUF1934 domain-containing protein</fullName>
    </recommendedName>
</protein>
<accession>E0IDE4</accession>
<dbReference type="RefSeq" id="WP_006039634.1">
    <property type="nucleotide sequence ID" value="NZ_AEDD01000010.1"/>
</dbReference>
<dbReference type="OrthoDB" id="2641675at2"/>
<dbReference type="Proteomes" id="UP000005387">
    <property type="component" value="Unassembled WGS sequence"/>
</dbReference>
<organism evidence="1 2">
    <name type="scientific">Paenibacillus curdlanolyticus YK9</name>
    <dbReference type="NCBI Taxonomy" id="717606"/>
    <lineage>
        <taxon>Bacteria</taxon>
        <taxon>Bacillati</taxon>
        <taxon>Bacillota</taxon>
        <taxon>Bacilli</taxon>
        <taxon>Bacillales</taxon>
        <taxon>Paenibacillaceae</taxon>
        <taxon>Paenibacillus</taxon>
    </lineage>
</organism>
<dbReference type="InterPro" id="IPR015231">
    <property type="entry name" value="DUF1934"/>
</dbReference>
<dbReference type="AlphaFoldDB" id="E0IDE4"/>
<evidence type="ECO:0000313" key="2">
    <source>
        <dbReference type="Proteomes" id="UP000005387"/>
    </source>
</evidence>
<name>E0IDE4_9BACL</name>
<proteinExistence type="predicted"/>
<dbReference type="Pfam" id="PF09148">
    <property type="entry name" value="DUF1934"/>
    <property type="match status" value="1"/>
</dbReference>
<gene>
    <name evidence="1" type="ORF">PaecuDRAFT_3648</name>
</gene>
<dbReference type="SUPFAM" id="SSF50814">
    <property type="entry name" value="Lipocalins"/>
    <property type="match status" value="1"/>
</dbReference>
<reference evidence="1 2" key="1">
    <citation type="submission" date="2010-07" db="EMBL/GenBank/DDBJ databases">
        <title>The draft genome of Paenibacillus curdlanolyticus YK9.</title>
        <authorList>
            <consortium name="US DOE Joint Genome Institute (JGI-PGF)"/>
            <person name="Lucas S."/>
            <person name="Copeland A."/>
            <person name="Lapidus A."/>
            <person name="Cheng J.-F."/>
            <person name="Bruce D."/>
            <person name="Goodwin L."/>
            <person name="Pitluck S."/>
            <person name="Land M.L."/>
            <person name="Hauser L."/>
            <person name="Chang Y.-J."/>
            <person name="Jeffries C."/>
            <person name="Anderson I.J."/>
            <person name="Johnson E."/>
            <person name="Loganathan U."/>
            <person name="Mulhopadhyay B."/>
            <person name="Kyrpides N."/>
            <person name="Woyke T.J."/>
        </authorList>
    </citation>
    <scope>NUCLEOTIDE SEQUENCE [LARGE SCALE GENOMIC DNA]</scope>
    <source>
        <strain evidence="1 2">YK9</strain>
    </source>
</reference>
<evidence type="ECO:0000313" key="1">
    <source>
        <dbReference type="EMBL" id="EFM09599.1"/>
    </source>
</evidence>
<dbReference type="InterPro" id="IPR012674">
    <property type="entry name" value="Calycin"/>
</dbReference>
<dbReference type="Gene3D" id="2.40.128.20">
    <property type="match status" value="1"/>
</dbReference>
<dbReference type="STRING" id="717606.PaecuDRAFT_3648"/>
<evidence type="ECO:0008006" key="3">
    <source>
        <dbReference type="Google" id="ProtNLM"/>
    </source>
</evidence>
<dbReference type="EMBL" id="AEDD01000010">
    <property type="protein sequence ID" value="EFM09599.1"/>
    <property type="molecule type" value="Genomic_DNA"/>
</dbReference>
<keyword evidence="2" id="KW-1185">Reference proteome</keyword>
<dbReference type="eggNOG" id="COG4506">
    <property type="taxonomic scope" value="Bacteria"/>
</dbReference>
<sequence length="165" mass="19262">MTDKASVRLVLSSDIEGEKQEHHFHGEWYRKGRTIYVRYSEMDEEAGETRTLIRWRDGELHIARRGLVDSEQTFVAGVRRTGRYASPFVQFQMETDTEWLWMQCGDWRTKDELGEGGFPPTGDEAGPSDGELLPELPMLLEWHYKMYVDDELTGQFKIKLQAERS</sequence>